<dbReference type="PANTHER" id="PTHR21708:SF30">
    <property type="entry name" value="2-DEHYDROPANTOATE 2-REDUCTASE-RELATED"/>
    <property type="match status" value="1"/>
</dbReference>
<dbReference type="AlphaFoldDB" id="A0A4U0UD13"/>
<dbReference type="InterPro" id="IPR003710">
    <property type="entry name" value="ApbA"/>
</dbReference>
<dbReference type="EMBL" id="NAJL01000003">
    <property type="protein sequence ID" value="TKA33244.1"/>
    <property type="molecule type" value="Genomic_DNA"/>
</dbReference>
<dbReference type="Pfam" id="PF08546">
    <property type="entry name" value="ApbA_C"/>
    <property type="match status" value="1"/>
</dbReference>
<evidence type="ECO:0000313" key="9">
    <source>
        <dbReference type="Proteomes" id="UP000308549"/>
    </source>
</evidence>
<evidence type="ECO:0000259" key="6">
    <source>
        <dbReference type="Pfam" id="PF02558"/>
    </source>
</evidence>
<dbReference type="SUPFAM" id="SSF48179">
    <property type="entry name" value="6-phosphogluconate dehydrogenase C-terminal domain-like"/>
    <property type="match status" value="1"/>
</dbReference>
<accession>A0A4U0UD13</accession>
<feature type="domain" description="Ketopantoate reductase C-terminal" evidence="7">
    <location>
        <begin position="191"/>
        <end position="317"/>
    </location>
</feature>
<evidence type="ECO:0000256" key="5">
    <source>
        <dbReference type="SAM" id="SignalP"/>
    </source>
</evidence>
<reference evidence="8 9" key="1">
    <citation type="submission" date="2017-03" db="EMBL/GenBank/DDBJ databases">
        <title>Genomes of endolithic fungi from Antarctica.</title>
        <authorList>
            <person name="Coleine C."/>
            <person name="Masonjones S."/>
            <person name="Stajich J.E."/>
        </authorList>
    </citation>
    <scope>NUCLEOTIDE SEQUENCE [LARGE SCALE GENOMIC DNA]</scope>
    <source>
        <strain evidence="8 9">CCFEE 6315</strain>
    </source>
</reference>
<dbReference type="InterPro" id="IPR051402">
    <property type="entry name" value="KPR-Related"/>
</dbReference>
<dbReference type="Proteomes" id="UP000308549">
    <property type="component" value="Unassembled WGS sequence"/>
</dbReference>
<dbReference type="EC" id="1.1.1.169" evidence="4"/>
<protein>
    <recommendedName>
        <fullName evidence="4">2-dehydropantoate 2-reductase</fullName>
        <ecNumber evidence="4">1.1.1.169</ecNumber>
    </recommendedName>
    <alternativeName>
        <fullName evidence="4">Ketopantoate reductase</fullName>
    </alternativeName>
</protein>
<dbReference type="FunFam" id="1.10.1040.10:FF:000017">
    <property type="entry name" value="2-dehydropantoate 2-reductase"/>
    <property type="match status" value="1"/>
</dbReference>
<comment type="caution">
    <text evidence="8">The sequence shown here is derived from an EMBL/GenBank/DDBJ whole genome shotgun (WGS) entry which is preliminary data.</text>
</comment>
<dbReference type="InterPro" id="IPR013328">
    <property type="entry name" value="6PGD_dom2"/>
</dbReference>
<dbReference type="Gene3D" id="1.10.1040.10">
    <property type="entry name" value="N-(1-d-carboxylethyl)-l-norvaline Dehydrogenase, domain 2"/>
    <property type="match status" value="1"/>
</dbReference>
<dbReference type="PANTHER" id="PTHR21708">
    <property type="entry name" value="PROBABLE 2-DEHYDROPANTOATE 2-REDUCTASE"/>
    <property type="match status" value="1"/>
</dbReference>
<keyword evidence="2 4" id="KW-0521">NADP</keyword>
<feature type="chain" id="PRO_5020389046" description="2-dehydropantoate 2-reductase" evidence="5">
    <location>
        <begin position="30"/>
        <end position="344"/>
    </location>
</feature>
<dbReference type="GO" id="GO:0008677">
    <property type="term" value="F:2-dehydropantoate 2-reductase activity"/>
    <property type="evidence" value="ECO:0007669"/>
    <property type="project" value="UniProtKB-EC"/>
</dbReference>
<evidence type="ECO:0000259" key="7">
    <source>
        <dbReference type="Pfam" id="PF08546"/>
    </source>
</evidence>
<dbReference type="InterPro" id="IPR013332">
    <property type="entry name" value="KPR_N"/>
</dbReference>
<feature type="domain" description="Ketopantoate reductase N-terminal" evidence="6">
    <location>
        <begin position="5"/>
        <end position="156"/>
    </location>
</feature>
<name>A0A4U0UD13_9PEZI</name>
<dbReference type="OrthoDB" id="3609at2759"/>
<sequence length="344" mass="36971">MAPKILLHGSGAIGTIYVYLLLQAGCSVTAVCRSNYDAAKAHGFTLNSALYGQNKHVRPTIVRTPSEAAQTGPYDYVIVCTKALPEAKTAEVIRPVVTEGRTTIVLIQNGIGIEEEFAAAFPHAPLLSTVVYLPTTQTSPGHVEMGAFELLEVGTFPAAAYVERKGVREACDEFVSVVKRGGSNVRWYAEIQEQRWSKLLVNASWNPICALSLSRDVAFLDSSPAAGKLVKDVMEEVVNVAQALGYRGITHALAQKQLERAMQRKGGKGVEPSMLADVLAERRMEVEVILGNPIQVAKRVGVAAPVMETLYALAKALDEAMALRQRGKSLAGDETRVAKGGLPS</sequence>
<comment type="catalytic activity">
    <reaction evidence="4">
        <text>(R)-pantoate + NADP(+) = 2-dehydropantoate + NADPH + H(+)</text>
        <dbReference type="Rhea" id="RHEA:16233"/>
        <dbReference type="ChEBI" id="CHEBI:11561"/>
        <dbReference type="ChEBI" id="CHEBI:15378"/>
        <dbReference type="ChEBI" id="CHEBI:15980"/>
        <dbReference type="ChEBI" id="CHEBI:57783"/>
        <dbReference type="ChEBI" id="CHEBI:58349"/>
        <dbReference type="EC" id="1.1.1.169"/>
    </reaction>
</comment>
<dbReference type="InterPro" id="IPR036291">
    <property type="entry name" value="NAD(P)-bd_dom_sf"/>
</dbReference>
<gene>
    <name evidence="8" type="ORF">B0A50_00797</name>
</gene>
<organism evidence="8 9">
    <name type="scientific">Salinomyces thailandicus</name>
    <dbReference type="NCBI Taxonomy" id="706561"/>
    <lineage>
        <taxon>Eukaryota</taxon>
        <taxon>Fungi</taxon>
        <taxon>Dikarya</taxon>
        <taxon>Ascomycota</taxon>
        <taxon>Pezizomycotina</taxon>
        <taxon>Dothideomycetes</taxon>
        <taxon>Dothideomycetidae</taxon>
        <taxon>Mycosphaerellales</taxon>
        <taxon>Teratosphaeriaceae</taxon>
        <taxon>Salinomyces</taxon>
    </lineage>
</organism>
<keyword evidence="5" id="KW-0732">Signal</keyword>
<dbReference type="Gene3D" id="3.40.50.720">
    <property type="entry name" value="NAD(P)-binding Rossmann-like Domain"/>
    <property type="match status" value="1"/>
</dbReference>
<evidence type="ECO:0000256" key="3">
    <source>
        <dbReference type="ARBA" id="ARBA00023002"/>
    </source>
</evidence>
<evidence type="ECO:0000256" key="2">
    <source>
        <dbReference type="ARBA" id="ARBA00022857"/>
    </source>
</evidence>
<evidence type="ECO:0000256" key="1">
    <source>
        <dbReference type="ARBA" id="ARBA00007870"/>
    </source>
</evidence>
<dbReference type="InterPro" id="IPR008927">
    <property type="entry name" value="6-PGluconate_DH-like_C_sf"/>
</dbReference>
<comment type="similarity">
    <text evidence="1 4">Belongs to the ketopantoate reductase family.</text>
</comment>
<evidence type="ECO:0000256" key="4">
    <source>
        <dbReference type="RuleBase" id="RU362068"/>
    </source>
</evidence>
<feature type="signal peptide" evidence="5">
    <location>
        <begin position="1"/>
        <end position="29"/>
    </location>
</feature>
<keyword evidence="9" id="KW-1185">Reference proteome</keyword>
<dbReference type="InterPro" id="IPR013752">
    <property type="entry name" value="KPA_reductase"/>
</dbReference>
<dbReference type="GO" id="GO:0015940">
    <property type="term" value="P:pantothenate biosynthetic process"/>
    <property type="evidence" value="ECO:0007669"/>
    <property type="project" value="InterPro"/>
</dbReference>
<dbReference type="Pfam" id="PF02558">
    <property type="entry name" value="ApbA"/>
    <property type="match status" value="1"/>
</dbReference>
<dbReference type="SUPFAM" id="SSF51735">
    <property type="entry name" value="NAD(P)-binding Rossmann-fold domains"/>
    <property type="match status" value="1"/>
</dbReference>
<keyword evidence="3 4" id="KW-0560">Oxidoreductase</keyword>
<dbReference type="GO" id="GO:0005737">
    <property type="term" value="C:cytoplasm"/>
    <property type="evidence" value="ECO:0007669"/>
    <property type="project" value="TreeGrafter"/>
</dbReference>
<dbReference type="NCBIfam" id="TIGR00745">
    <property type="entry name" value="apbA_panE"/>
    <property type="match status" value="1"/>
</dbReference>
<evidence type="ECO:0000313" key="8">
    <source>
        <dbReference type="EMBL" id="TKA33244.1"/>
    </source>
</evidence>
<proteinExistence type="inferred from homology"/>
<comment type="function">
    <text evidence="4">Catalyzes the NADPH-dependent reduction of ketopantoate into pantoic acid.</text>
</comment>